<evidence type="ECO:0000256" key="6">
    <source>
        <dbReference type="ARBA" id="ARBA00022989"/>
    </source>
</evidence>
<dbReference type="InterPro" id="IPR004796">
    <property type="entry name" value="PTS_IIC_cello"/>
</dbReference>
<dbReference type="Proteomes" id="UP001178288">
    <property type="component" value="Chromosome"/>
</dbReference>
<dbReference type="GO" id="GO:0008982">
    <property type="term" value="F:protein-N(PI)-phosphohistidine-sugar phosphotransferase activity"/>
    <property type="evidence" value="ECO:0007669"/>
    <property type="project" value="UniProtKB-UniRule"/>
</dbReference>
<evidence type="ECO:0000256" key="7">
    <source>
        <dbReference type="ARBA" id="ARBA00023136"/>
    </source>
</evidence>
<proteinExistence type="predicted"/>
<keyword evidence="4 8" id="KW-0762">Sugar transport</keyword>
<feature type="transmembrane region" description="Helical" evidence="9">
    <location>
        <begin position="254"/>
        <end position="277"/>
    </location>
</feature>
<reference evidence="11" key="1">
    <citation type="submission" date="2023-05" db="EMBL/GenBank/DDBJ databases">
        <title>Comparative genomics of Bacillaceae isolates and their secondary metabolite potential.</title>
        <authorList>
            <person name="Song L."/>
            <person name="Nielsen L.J."/>
            <person name="Mohite O."/>
            <person name="Xu X."/>
            <person name="Weber T."/>
            <person name="Kovacs A.T."/>
        </authorList>
    </citation>
    <scope>NUCLEOTIDE SEQUENCE</scope>
    <source>
        <strain evidence="11">XLM17</strain>
    </source>
</reference>
<dbReference type="RefSeq" id="WP_066092538.1">
    <property type="nucleotide sequence ID" value="NZ_CP126114.1"/>
</dbReference>
<feature type="transmembrane region" description="Helical" evidence="9">
    <location>
        <begin position="384"/>
        <end position="407"/>
    </location>
</feature>
<keyword evidence="5 9" id="KW-0812">Transmembrane</keyword>
<feature type="transmembrane region" description="Helical" evidence="9">
    <location>
        <begin position="147"/>
        <end position="165"/>
    </location>
</feature>
<feature type="transmembrane region" description="Helical" evidence="9">
    <location>
        <begin position="436"/>
        <end position="456"/>
    </location>
</feature>
<evidence type="ECO:0000313" key="12">
    <source>
        <dbReference type="Proteomes" id="UP001178288"/>
    </source>
</evidence>
<comment type="function">
    <text evidence="8">The phosphoenolpyruvate-dependent sugar phosphotransferase system (PTS), a major carbohydrate active -transport system, catalyzes the phosphorylation of incoming sugar substrates concomitant with their translocation across the cell membrane.</text>
</comment>
<feature type="transmembrane region" description="Helical" evidence="9">
    <location>
        <begin position="114"/>
        <end position="135"/>
    </location>
</feature>
<evidence type="ECO:0000256" key="4">
    <source>
        <dbReference type="ARBA" id="ARBA00022597"/>
    </source>
</evidence>
<organism evidence="11 12">
    <name type="scientific">Neobacillus novalis</name>
    <dbReference type="NCBI Taxonomy" id="220687"/>
    <lineage>
        <taxon>Bacteria</taxon>
        <taxon>Bacillati</taxon>
        <taxon>Bacillota</taxon>
        <taxon>Bacilli</taxon>
        <taxon>Bacillales</taxon>
        <taxon>Bacillaceae</taxon>
        <taxon>Neobacillus</taxon>
    </lineage>
</organism>
<dbReference type="InterPro" id="IPR004501">
    <property type="entry name" value="PTS_EIIC_3"/>
</dbReference>
<dbReference type="AlphaFoldDB" id="A0AA95MPH1"/>
<dbReference type="GO" id="GO:0005886">
    <property type="term" value="C:plasma membrane"/>
    <property type="evidence" value="ECO:0007669"/>
    <property type="project" value="UniProtKB-SubCell"/>
</dbReference>
<dbReference type="Pfam" id="PF02378">
    <property type="entry name" value="PTS_EIIC"/>
    <property type="match status" value="1"/>
</dbReference>
<dbReference type="InterPro" id="IPR003352">
    <property type="entry name" value="PTS_EIIC"/>
</dbReference>
<accession>A0AA95MPH1</accession>
<evidence type="ECO:0000256" key="3">
    <source>
        <dbReference type="ARBA" id="ARBA00022475"/>
    </source>
</evidence>
<dbReference type="GO" id="GO:1902815">
    <property type="term" value="P:N,N'-diacetylchitobiose import"/>
    <property type="evidence" value="ECO:0007669"/>
    <property type="project" value="TreeGrafter"/>
</dbReference>
<feature type="transmembrane region" description="Helical" evidence="9">
    <location>
        <begin position="212"/>
        <end position="233"/>
    </location>
</feature>
<feature type="transmembrane region" description="Helical" evidence="9">
    <location>
        <begin position="172"/>
        <end position="192"/>
    </location>
</feature>
<evidence type="ECO:0000256" key="8">
    <source>
        <dbReference type="PIRNR" id="PIRNR006351"/>
    </source>
</evidence>
<keyword evidence="7 8" id="KW-0472">Membrane</keyword>
<protein>
    <recommendedName>
        <fullName evidence="8">Permease IIC component</fullName>
    </recommendedName>
</protein>
<dbReference type="EMBL" id="CP126114">
    <property type="protein sequence ID" value="WHY85688.1"/>
    <property type="molecule type" value="Genomic_DNA"/>
</dbReference>
<keyword evidence="2 8" id="KW-0813">Transport</keyword>
<keyword evidence="6 9" id="KW-1133">Transmembrane helix</keyword>
<evidence type="ECO:0000259" key="10">
    <source>
        <dbReference type="PROSITE" id="PS51105"/>
    </source>
</evidence>
<evidence type="ECO:0000256" key="5">
    <source>
        <dbReference type="ARBA" id="ARBA00022692"/>
    </source>
</evidence>
<feature type="domain" description="PTS EIIC type-3" evidence="10">
    <location>
        <begin position="8"/>
        <end position="452"/>
    </location>
</feature>
<evidence type="ECO:0000256" key="9">
    <source>
        <dbReference type="SAM" id="Phobius"/>
    </source>
</evidence>
<feature type="transmembrane region" description="Helical" evidence="9">
    <location>
        <begin position="80"/>
        <end position="102"/>
    </location>
</feature>
<keyword evidence="3 8" id="KW-1003">Cell membrane</keyword>
<sequence length="480" mass="51449">MQGLIAFLERYFLPLAAKIGGQKHLVALRDAFIGTIPATMAGSVAVMLNALLRDLPPQFFDGYDGNSIPVIKQIIAINGYVWSGTLAVAGLIFVFSWGYNIAKAYGVDPLSGGIVSTAASLAGITFSFSGGISGLNLDAATVDAINAAGWSATSEGITAAGWGWLPLNNLDANLFFTGMIIGFVATMIFVKLMLRNITIKLPDSVPPAISKAFASIIPATAALYVVAIFYFVFSKIVPDMTFLQWLQKTVAQPLLGLSQGFGAVVLVALFVQLFWFFGIHGPNVLAPILEGVFGVAQLENVNLFQQGGADLVISKGYMWVRGSFDAYAWYGGSGGTIVLIVALLLFSKRKDYRTVANLSVGPGIFNINEPIMFGLPIVLNPMMFIPFLLAPVVSVSIGYWATMWGLVNPVSQQVTWVTPPFLLSFLATGADWRAPLVTLVAMLASFAIWIPFVMAANKMDPDLGHEDKIATDIGHDTKSI</sequence>
<dbReference type="InterPro" id="IPR051088">
    <property type="entry name" value="PTS_Sugar-EIIC/EIIB"/>
</dbReference>
<feature type="transmembrane region" description="Helical" evidence="9">
    <location>
        <begin position="31"/>
        <end position="52"/>
    </location>
</feature>
<dbReference type="PANTHER" id="PTHR33989:SF4">
    <property type="entry name" value="PTS SYSTEM N,N'-DIACETYLCHITOBIOSE-SPECIFIC EIIC COMPONENT"/>
    <property type="match status" value="1"/>
</dbReference>
<keyword evidence="12" id="KW-1185">Reference proteome</keyword>
<evidence type="ECO:0000256" key="1">
    <source>
        <dbReference type="ARBA" id="ARBA00004651"/>
    </source>
</evidence>
<evidence type="ECO:0000313" key="11">
    <source>
        <dbReference type="EMBL" id="WHY85688.1"/>
    </source>
</evidence>
<evidence type="ECO:0000256" key="2">
    <source>
        <dbReference type="ARBA" id="ARBA00022448"/>
    </source>
</evidence>
<feature type="transmembrane region" description="Helical" evidence="9">
    <location>
        <begin position="327"/>
        <end position="346"/>
    </location>
</feature>
<dbReference type="PANTHER" id="PTHR33989">
    <property type="match status" value="1"/>
</dbReference>
<dbReference type="KEGG" id="nnv:QNH39_24280"/>
<dbReference type="PIRSF" id="PIRSF006351">
    <property type="entry name" value="PTS_EIIC-Cellobiose"/>
    <property type="match status" value="1"/>
</dbReference>
<gene>
    <name evidence="11" type="ORF">QNH39_24280</name>
</gene>
<comment type="subcellular location">
    <subcellularLocation>
        <location evidence="1">Cell membrane</location>
        <topology evidence="1">Multi-pass membrane protein</topology>
    </subcellularLocation>
</comment>
<name>A0AA95MPH1_9BACI</name>
<dbReference type="NCBIfam" id="TIGR00410">
    <property type="entry name" value="lacE"/>
    <property type="match status" value="1"/>
</dbReference>
<dbReference type="GO" id="GO:0009401">
    <property type="term" value="P:phosphoenolpyruvate-dependent sugar phosphotransferase system"/>
    <property type="evidence" value="ECO:0007669"/>
    <property type="project" value="InterPro"/>
</dbReference>
<dbReference type="PROSITE" id="PS51105">
    <property type="entry name" value="PTS_EIIC_TYPE_3"/>
    <property type="match status" value="1"/>
</dbReference>